<reference evidence="2 3" key="1">
    <citation type="journal article" date="2022" name="Front. Microbiol.">
        <title>High genomic differentiation and limited gene flow indicate recent cryptic speciation within the genus Laspinema (cyanobacteria).</title>
        <authorList>
            <person name="Stanojkovic A."/>
            <person name="Skoupy S."/>
            <person name="Skaloud P."/>
            <person name="Dvorak P."/>
        </authorList>
    </citation>
    <scope>NUCLEOTIDE SEQUENCE [LARGE SCALE GENOMIC DNA]</scope>
    <source>
        <strain evidence="2 3">D2a</strain>
    </source>
</reference>
<comment type="caution">
    <text evidence="2">The sequence shown here is derived from an EMBL/GenBank/DDBJ whole genome shotgun (WGS) entry which is preliminary data.</text>
</comment>
<accession>A0ABT2MNB6</accession>
<keyword evidence="1" id="KW-0812">Transmembrane</keyword>
<dbReference type="EMBL" id="JAMXFF010000009">
    <property type="protein sequence ID" value="MCT7966245.1"/>
    <property type="molecule type" value="Genomic_DNA"/>
</dbReference>
<protein>
    <submittedName>
        <fullName evidence="2">DUF1361 domain-containing protein</fullName>
    </submittedName>
</protein>
<evidence type="ECO:0000313" key="2">
    <source>
        <dbReference type="EMBL" id="MCT7966245.1"/>
    </source>
</evidence>
<feature type="transmembrane region" description="Helical" evidence="1">
    <location>
        <begin position="75"/>
        <end position="94"/>
    </location>
</feature>
<proteinExistence type="predicted"/>
<keyword evidence="1" id="KW-1133">Transmembrane helix</keyword>
<dbReference type="RefSeq" id="WP_368005894.1">
    <property type="nucleotide sequence ID" value="NZ_JAMXFF010000009.1"/>
</dbReference>
<dbReference type="Proteomes" id="UP001525890">
    <property type="component" value="Unassembled WGS sequence"/>
</dbReference>
<feature type="transmembrane region" description="Helical" evidence="1">
    <location>
        <begin position="242"/>
        <end position="259"/>
    </location>
</feature>
<organism evidence="2 3">
    <name type="scientific">Laspinema palackyanum D2a</name>
    <dbReference type="NCBI Taxonomy" id="2953684"/>
    <lineage>
        <taxon>Bacteria</taxon>
        <taxon>Bacillati</taxon>
        <taxon>Cyanobacteriota</taxon>
        <taxon>Cyanophyceae</taxon>
        <taxon>Oscillatoriophycideae</taxon>
        <taxon>Oscillatoriales</taxon>
        <taxon>Laspinemataceae</taxon>
        <taxon>Laspinema</taxon>
        <taxon>Laspinema palackyanum</taxon>
    </lineage>
</organism>
<gene>
    <name evidence="2" type="ORF">NG799_07850</name>
</gene>
<feature type="transmembrane region" description="Helical" evidence="1">
    <location>
        <begin position="192"/>
        <end position="210"/>
    </location>
</feature>
<feature type="transmembrane region" description="Helical" evidence="1">
    <location>
        <begin position="22"/>
        <end position="41"/>
    </location>
</feature>
<feature type="transmembrane region" description="Helical" evidence="1">
    <location>
        <begin position="154"/>
        <end position="180"/>
    </location>
</feature>
<dbReference type="InterPro" id="IPR009793">
    <property type="entry name" value="DUF1361"/>
</dbReference>
<name>A0ABT2MNB6_9CYAN</name>
<keyword evidence="1" id="KW-0472">Membrane</keyword>
<feature type="transmembrane region" description="Helical" evidence="1">
    <location>
        <begin position="48"/>
        <end position="69"/>
    </location>
</feature>
<feature type="transmembrane region" description="Helical" evidence="1">
    <location>
        <begin position="115"/>
        <end position="134"/>
    </location>
</feature>
<sequence length="292" mass="33746">MTAQLMDWMTVAWGIMQGNHRFMVWNTFLAVVPLALSFWLFHKPRSQWLRWGVFLILGATFLPTAHRVFRTGIFLLQRISADYLIWILILTLILMSSEIWQLRRSQNSSTVSRSLLWWLGFVAFIAFLPNAPYVLTDVIHLINDIRAGHSVWMITLALIPQYLIFMIVGFQSYVLSLIYLIGYMERCGLRRWTGLAEVVIHGLTAVGIYLGRFQRFNSWDILTDPDILVRSVMNDLIGRRPVLVMIVTFVVITVLYWLFKQLTLALMHRNSRVKSAWSPVAPVESPATDSEA</sequence>
<dbReference type="Pfam" id="PF07099">
    <property type="entry name" value="DUF1361"/>
    <property type="match status" value="1"/>
</dbReference>
<keyword evidence="3" id="KW-1185">Reference proteome</keyword>
<evidence type="ECO:0000256" key="1">
    <source>
        <dbReference type="SAM" id="Phobius"/>
    </source>
</evidence>
<evidence type="ECO:0000313" key="3">
    <source>
        <dbReference type="Proteomes" id="UP001525890"/>
    </source>
</evidence>